<dbReference type="SUPFAM" id="SSF54106">
    <property type="entry name" value="LysM domain"/>
    <property type="match status" value="1"/>
</dbReference>
<dbReference type="GO" id="GO:0006508">
    <property type="term" value="P:proteolysis"/>
    <property type="evidence" value="ECO:0007669"/>
    <property type="project" value="UniProtKB-KW"/>
</dbReference>
<dbReference type="PANTHER" id="PTHR11705">
    <property type="entry name" value="PROTEASE FAMILY M14 CARBOXYPEPTIDASE A,B"/>
    <property type="match status" value="1"/>
</dbReference>
<dbReference type="PANTHER" id="PTHR11705:SF143">
    <property type="entry name" value="SLL0236 PROTEIN"/>
    <property type="match status" value="1"/>
</dbReference>
<keyword evidence="6" id="KW-0862">Zinc</keyword>
<evidence type="ECO:0000259" key="11">
    <source>
        <dbReference type="PROSITE" id="PS52035"/>
    </source>
</evidence>
<dbReference type="SUPFAM" id="SSF53187">
    <property type="entry name" value="Zn-dependent exopeptidases"/>
    <property type="match status" value="1"/>
</dbReference>
<keyword evidence="4" id="KW-0479">Metal-binding</keyword>
<dbReference type="GO" id="GO:0008270">
    <property type="term" value="F:zinc ion binding"/>
    <property type="evidence" value="ECO:0007669"/>
    <property type="project" value="InterPro"/>
</dbReference>
<feature type="domain" description="LysM" evidence="10">
    <location>
        <begin position="2"/>
        <end position="47"/>
    </location>
</feature>
<evidence type="ECO:0000256" key="9">
    <source>
        <dbReference type="SAM" id="MobiDB-lite"/>
    </source>
</evidence>
<dbReference type="SMART" id="SM00257">
    <property type="entry name" value="LysM"/>
    <property type="match status" value="1"/>
</dbReference>
<comment type="similarity">
    <text evidence="2 8">Belongs to the peptidase M14 family.</text>
</comment>
<reference evidence="13" key="1">
    <citation type="submission" date="2016-10" db="EMBL/GenBank/DDBJ databases">
        <authorList>
            <person name="Varghese N."/>
            <person name="Submissions S."/>
        </authorList>
    </citation>
    <scope>NUCLEOTIDE SEQUENCE [LARGE SCALE GENOMIC DNA]</scope>
    <source>
        <strain evidence="13">DSM 8344</strain>
    </source>
</reference>
<dbReference type="InterPro" id="IPR034274">
    <property type="entry name" value="ENP1_M14_CPD"/>
</dbReference>
<dbReference type="Gene3D" id="3.10.350.10">
    <property type="entry name" value="LysM domain"/>
    <property type="match status" value="1"/>
</dbReference>
<dbReference type="InterPro" id="IPR057246">
    <property type="entry name" value="CARBOXYPEPT_ZN_1"/>
</dbReference>
<evidence type="ECO:0000256" key="1">
    <source>
        <dbReference type="ARBA" id="ARBA00001947"/>
    </source>
</evidence>
<dbReference type="GO" id="GO:0005615">
    <property type="term" value="C:extracellular space"/>
    <property type="evidence" value="ECO:0007669"/>
    <property type="project" value="TreeGrafter"/>
</dbReference>
<keyword evidence="13" id="KW-1185">Reference proteome</keyword>
<dbReference type="AlphaFoldDB" id="A0A1G8EKC8"/>
<dbReference type="SMART" id="SM00631">
    <property type="entry name" value="Zn_pept"/>
    <property type="match status" value="1"/>
</dbReference>
<dbReference type="OrthoDB" id="9811296at2"/>
<dbReference type="CDD" id="cd06229">
    <property type="entry name" value="M14_Endopeptidase_I"/>
    <property type="match status" value="1"/>
</dbReference>
<evidence type="ECO:0000256" key="8">
    <source>
        <dbReference type="PROSITE-ProRule" id="PRU01379"/>
    </source>
</evidence>
<dbReference type="InterPro" id="IPR000834">
    <property type="entry name" value="Peptidase_M14"/>
</dbReference>
<dbReference type="InterPro" id="IPR036779">
    <property type="entry name" value="LysM_dom_sf"/>
</dbReference>
<evidence type="ECO:0000256" key="3">
    <source>
        <dbReference type="ARBA" id="ARBA00022670"/>
    </source>
</evidence>
<dbReference type="InterPro" id="IPR018392">
    <property type="entry name" value="LysM"/>
</dbReference>
<dbReference type="PROSITE" id="PS00132">
    <property type="entry name" value="CARBOXYPEPT_ZN_1"/>
    <property type="match status" value="1"/>
</dbReference>
<protein>
    <submittedName>
        <fullName evidence="12">G-D-glutamyl-meso-diaminopimelate peptidase</fullName>
    </submittedName>
</protein>
<keyword evidence="7" id="KW-0482">Metalloprotease</keyword>
<evidence type="ECO:0000256" key="7">
    <source>
        <dbReference type="ARBA" id="ARBA00023049"/>
    </source>
</evidence>
<name>A0A1G8EKC8_9FIRM</name>
<evidence type="ECO:0000259" key="10">
    <source>
        <dbReference type="PROSITE" id="PS51782"/>
    </source>
</evidence>
<evidence type="ECO:0000256" key="5">
    <source>
        <dbReference type="ARBA" id="ARBA00022801"/>
    </source>
</evidence>
<evidence type="ECO:0000256" key="2">
    <source>
        <dbReference type="ARBA" id="ARBA00005988"/>
    </source>
</evidence>
<dbReference type="GO" id="GO:0004181">
    <property type="term" value="F:metallocarboxypeptidase activity"/>
    <property type="evidence" value="ECO:0007669"/>
    <property type="project" value="InterPro"/>
</dbReference>
<keyword evidence="3" id="KW-0645">Protease</keyword>
<dbReference type="CDD" id="cd00118">
    <property type="entry name" value="LysM"/>
    <property type="match status" value="1"/>
</dbReference>
<evidence type="ECO:0000313" key="12">
    <source>
        <dbReference type="EMBL" id="SDH70300.1"/>
    </source>
</evidence>
<feature type="active site" description="Proton donor/acceptor" evidence="8">
    <location>
        <position position="320"/>
    </location>
</feature>
<dbReference type="PROSITE" id="PS51782">
    <property type="entry name" value="LYSM"/>
    <property type="match status" value="1"/>
</dbReference>
<dbReference type="Pfam" id="PF01476">
    <property type="entry name" value="LysM"/>
    <property type="match status" value="1"/>
</dbReference>
<sequence length="350" mass="39363">MIKHTVKKGETLYNIAKKYGINLNALLVANSSIRNPALIQPGQVINIPRPAVQRTIVIPRESYGYDEMLNDLQSLEELYPFIEVNSIGSTVMGRSIPVVKLGHGKKEVHYNGSFHANEWITTVLLMKFIENYAKAYASGKKIGSFNIQGLFDTTSLWIVPMVNPDGVQLVQGKIATNTKAYQTALMINSGSRDFRGWKANIRGVDLNDQFPAHWETEVSRRAASAPSPQNYPGNAPLSEPESRAIAEFTQSHNFRLVSAFHTQGEEIYWGYRGLEPNESQLIVTRLVEVSGYEAVRYVESDAGYKDWFIQDWRRPGFTVECGLGVNPLPIAQFWDIWSKVIGIFLMGIYV</sequence>
<dbReference type="Pfam" id="PF00246">
    <property type="entry name" value="Peptidase_M14"/>
    <property type="match status" value="1"/>
</dbReference>
<dbReference type="Gene3D" id="3.40.630.10">
    <property type="entry name" value="Zn peptidases"/>
    <property type="match status" value="1"/>
</dbReference>
<proteinExistence type="inferred from homology"/>
<dbReference type="RefSeq" id="WP_092334415.1">
    <property type="nucleotide sequence ID" value="NZ_FNCP01000017.1"/>
</dbReference>
<dbReference type="Proteomes" id="UP000198656">
    <property type="component" value="Unassembled WGS sequence"/>
</dbReference>
<dbReference type="EMBL" id="FNCP01000017">
    <property type="protein sequence ID" value="SDH70300.1"/>
    <property type="molecule type" value="Genomic_DNA"/>
</dbReference>
<dbReference type="PROSITE" id="PS52035">
    <property type="entry name" value="PEPTIDASE_M14"/>
    <property type="match status" value="1"/>
</dbReference>
<feature type="domain" description="Peptidase M14" evidence="11">
    <location>
        <begin position="61"/>
        <end position="348"/>
    </location>
</feature>
<feature type="region of interest" description="Disordered" evidence="9">
    <location>
        <begin position="218"/>
        <end position="239"/>
    </location>
</feature>
<evidence type="ECO:0000256" key="4">
    <source>
        <dbReference type="ARBA" id="ARBA00022723"/>
    </source>
</evidence>
<keyword evidence="5" id="KW-0378">Hydrolase</keyword>
<dbReference type="STRING" id="1121419.SAMN05443529_11750"/>
<comment type="cofactor">
    <cofactor evidence="1">
        <name>Zn(2+)</name>
        <dbReference type="ChEBI" id="CHEBI:29105"/>
    </cofactor>
</comment>
<evidence type="ECO:0000256" key="6">
    <source>
        <dbReference type="ARBA" id="ARBA00022833"/>
    </source>
</evidence>
<accession>A0A1G8EKC8</accession>
<dbReference type="PRINTS" id="PR00765">
    <property type="entry name" value="CRBOXYPTASEA"/>
</dbReference>
<organism evidence="12 13">
    <name type="scientific">Desulfosporosinus hippei DSM 8344</name>
    <dbReference type="NCBI Taxonomy" id="1121419"/>
    <lineage>
        <taxon>Bacteria</taxon>
        <taxon>Bacillati</taxon>
        <taxon>Bacillota</taxon>
        <taxon>Clostridia</taxon>
        <taxon>Eubacteriales</taxon>
        <taxon>Desulfitobacteriaceae</taxon>
        <taxon>Desulfosporosinus</taxon>
    </lineage>
</organism>
<gene>
    <name evidence="12" type="ORF">SAMN05443529_11750</name>
</gene>
<evidence type="ECO:0000313" key="13">
    <source>
        <dbReference type="Proteomes" id="UP000198656"/>
    </source>
</evidence>